<name>A0ABY8JK09_9BRAD</name>
<evidence type="ECO:0000259" key="1">
    <source>
        <dbReference type="Pfam" id="PF13847"/>
    </source>
</evidence>
<keyword evidence="2" id="KW-0489">Methyltransferase</keyword>
<protein>
    <submittedName>
        <fullName evidence="2">Methyltransferase domain-containing protein</fullName>
    </submittedName>
</protein>
<dbReference type="InterPro" id="IPR029063">
    <property type="entry name" value="SAM-dependent_MTases_sf"/>
</dbReference>
<dbReference type="CDD" id="cd02440">
    <property type="entry name" value="AdoMet_MTases"/>
    <property type="match status" value="1"/>
</dbReference>
<reference evidence="2 3" key="1">
    <citation type="submission" date="2023-04" db="EMBL/GenBank/DDBJ databases">
        <title>Australian commercial rhizobial inoculants.</title>
        <authorList>
            <person name="Kohlmeier M.G."/>
            <person name="O'Hara G.W."/>
            <person name="Colombi E."/>
            <person name="Ramsay J.P."/>
            <person name="Terpolilli J."/>
        </authorList>
    </citation>
    <scope>NUCLEOTIDE SEQUENCE [LARGE SCALE GENOMIC DNA]</scope>
    <source>
        <strain evidence="2 3">CB627</strain>
    </source>
</reference>
<gene>
    <name evidence="2" type="ORF">QA636_04800</name>
</gene>
<dbReference type="EMBL" id="CP121646">
    <property type="protein sequence ID" value="WFU64871.1"/>
    <property type="molecule type" value="Genomic_DNA"/>
</dbReference>
<dbReference type="InterPro" id="IPR025714">
    <property type="entry name" value="Methyltranfer_dom"/>
</dbReference>
<keyword evidence="2" id="KW-0808">Transferase</keyword>
<dbReference type="GO" id="GO:0032259">
    <property type="term" value="P:methylation"/>
    <property type="evidence" value="ECO:0007669"/>
    <property type="project" value="UniProtKB-KW"/>
</dbReference>
<feature type="domain" description="Methyltransferase" evidence="1">
    <location>
        <begin position="38"/>
        <end position="143"/>
    </location>
</feature>
<sequence>MQDYVLGHSKRELRRLMLQADNLRPITTRLLREIGLAPGMRVVDLGCGAGDVAMLAAEIVGACGAVVAIDRNAAAIAMARDRARAAGHANIEFVEGDASEMIGPGNFDLAIGRYVLVHQSDPVALIRAAVTHLRPGGVVAFHEVFLLGTWWSFPMVPLWENTGDLISKTFRSVVTYPDAGARMVELFHKAGVRSPRLFSETPVGGSPDSPLYAWAAETLRTLLPRAEEIGLAAPGEIDIDRLEIHLRQAVTGAHAQIGFAHQHCGWSRV</sequence>
<proteinExistence type="predicted"/>
<dbReference type="RefSeq" id="WP_076824849.1">
    <property type="nucleotide sequence ID" value="NZ_CP121646.1"/>
</dbReference>
<dbReference type="Gene3D" id="3.40.50.150">
    <property type="entry name" value="Vaccinia Virus protein VP39"/>
    <property type="match status" value="1"/>
</dbReference>
<dbReference type="GO" id="GO:0008168">
    <property type="term" value="F:methyltransferase activity"/>
    <property type="evidence" value="ECO:0007669"/>
    <property type="project" value="UniProtKB-KW"/>
</dbReference>
<organism evidence="2 3">
    <name type="scientific">Bradyrhizobium brasilense</name>
    <dbReference type="NCBI Taxonomy" id="1419277"/>
    <lineage>
        <taxon>Bacteria</taxon>
        <taxon>Pseudomonadati</taxon>
        <taxon>Pseudomonadota</taxon>
        <taxon>Alphaproteobacteria</taxon>
        <taxon>Hyphomicrobiales</taxon>
        <taxon>Nitrobacteraceae</taxon>
        <taxon>Bradyrhizobium</taxon>
    </lineage>
</organism>
<dbReference type="PANTHER" id="PTHR43861">
    <property type="entry name" value="TRANS-ACONITATE 2-METHYLTRANSFERASE-RELATED"/>
    <property type="match status" value="1"/>
</dbReference>
<evidence type="ECO:0000313" key="2">
    <source>
        <dbReference type="EMBL" id="WFU64871.1"/>
    </source>
</evidence>
<keyword evidence="3" id="KW-1185">Reference proteome</keyword>
<dbReference type="SUPFAM" id="SSF53335">
    <property type="entry name" value="S-adenosyl-L-methionine-dependent methyltransferases"/>
    <property type="match status" value="1"/>
</dbReference>
<accession>A0ABY8JK09</accession>
<dbReference type="Proteomes" id="UP001221546">
    <property type="component" value="Chromosome"/>
</dbReference>
<evidence type="ECO:0000313" key="3">
    <source>
        <dbReference type="Proteomes" id="UP001221546"/>
    </source>
</evidence>
<dbReference type="Pfam" id="PF13847">
    <property type="entry name" value="Methyltransf_31"/>
    <property type="match status" value="1"/>
</dbReference>